<dbReference type="EMBL" id="QFFG01000003">
    <property type="protein sequence ID" value="PWG05163.1"/>
    <property type="molecule type" value="Genomic_DNA"/>
</dbReference>
<dbReference type="AlphaFoldDB" id="A0A2U2J9Z2"/>
<sequence length="173" mass="20417">MNFSKLKESTLRKKTNKLTLRLDESRMISQKEIQSVGIVTLDQISSKIDIQSQVESVLGLRNTKMYSFKKFNKLDQASYKHFTEKDVNWKGHFTQQNFVSFLEQPFDLLIGYFNEKNLYLELAVFHSKATFKVGFSNVNSNLYDIEFVEQIEHIEAYILELKKYLQILKKLKN</sequence>
<dbReference type="RefSeq" id="WP_109404708.1">
    <property type="nucleotide sequence ID" value="NZ_QFFG01000003.1"/>
</dbReference>
<dbReference type="InterPro" id="IPR054207">
    <property type="entry name" value="DUF6913"/>
</dbReference>
<dbReference type="Pfam" id="PF21857">
    <property type="entry name" value="DUF6913"/>
    <property type="match status" value="1"/>
</dbReference>
<evidence type="ECO:0000313" key="1">
    <source>
        <dbReference type="EMBL" id="PWG05163.1"/>
    </source>
</evidence>
<evidence type="ECO:0000313" key="2">
    <source>
        <dbReference type="Proteomes" id="UP000245670"/>
    </source>
</evidence>
<protein>
    <submittedName>
        <fullName evidence="1">Uncharacterized protein</fullName>
    </submittedName>
</protein>
<keyword evidence="2" id="KW-1185">Reference proteome</keyword>
<dbReference type="OrthoDB" id="1430532at2"/>
<comment type="caution">
    <text evidence="1">The sequence shown here is derived from an EMBL/GenBank/DDBJ whole genome shotgun (WGS) entry which is preliminary data.</text>
</comment>
<accession>A0A2U2J9Z2</accession>
<name>A0A2U2J9Z2_9FLAO</name>
<organism evidence="1 2">
    <name type="scientific">Polaribacter aquimarinus</name>
    <dbReference type="NCBI Taxonomy" id="2100726"/>
    <lineage>
        <taxon>Bacteria</taxon>
        <taxon>Pseudomonadati</taxon>
        <taxon>Bacteroidota</taxon>
        <taxon>Flavobacteriia</taxon>
        <taxon>Flavobacteriales</taxon>
        <taxon>Flavobacteriaceae</taxon>
    </lineage>
</organism>
<gene>
    <name evidence="1" type="ORF">DIS07_07920</name>
</gene>
<dbReference type="Proteomes" id="UP000245670">
    <property type="component" value="Unassembled WGS sequence"/>
</dbReference>
<proteinExistence type="predicted"/>
<reference evidence="1 2" key="1">
    <citation type="submission" date="2018-05" db="EMBL/GenBank/DDBJ databases">
        <title>Polaribacter aquimarinus sp. nov., isolated from sediment in a sediment of sea.</title>
        <authorList>
            <person name="Lu D."/>
        </authorList>
    </citation>
    <scope>NUCLEOTIDE SEQUENCE [LARGE SCALE GENOMIC DNA]</scope>
    <source>
        <strain evidence="1 2">ZY113</strain>
    </source>
</reference>